<evidence type="ECO:0000313" key="12">
    <source>
        <dbReference type="Proteomes" id="UP000184774"/>
    </source>
</evidence>
<dbReference type="Gene3D" id="2.40.170.10">
    <property type="entry name" value="Porin, LamB type"/>
    <property type="match status" value="1"/>
</dbReference>
<evidence type="ECO:0000256" key="10">
    <source>
        <dbReference type="SAM" id="SignalP"/>
    </source>
</evidence>
<dbReference type="OrthoDB" id="106611at2"/>
<name>A0A1N6M9S8_9VIBR</name>
<dbReference type="Pfam" id="PF02264">
    <property type="entry name" value="LamB"/>
    <property type="match status" value="1"/>
</dbReference>
<feature type="chain" id="PRO_5012929857" evidence="10">
    <location>
        <begin position="21"/>
        <end position="409"/>
    </location>
</feature>
<dbReference type="GO" id="GO:0046930">
    <property type="term" value="C:pore complex"/>
    <property type="evidence" value="ECO:0007669"/>
    <property type="project" value="UniProtKB-KW"/>
</dbReference>
<keyword evidence="10" id="KW-0732">Signal</keyword>
<dbReference type="GO" id="GO:0009279">
    <property type="term" value="C:cell outer membrane"/>
    <property type="evidence" value="ECO:0007669"/>
    <property type="project" value="UniProtKB-SubCell"/>
</dbReference>
<keyword evidence="4" id="KW-1134">Transmembrane beta strand</keyword>
<proteinExistence type="inferred from homology"/>
<dbReference type="PANTHER" id="PTHR38762:SF1">
    <property type="entry name" value="CRYPTIC OUTER MEMBRANE PORIN BGLH-RELATED"/>
    <property type="match status" value="1"/>
</dbReference>
<evidence type="ECO:0000256" key="4">
    <source>
        <dbReference type="ARBA" id="ARBA00022452"/>
    </source>
</evidence>
<reference evidence="11 12" key="1">
    <citation type="submission" date="2016-12" db="EMBL/GenBank/DDBJ databases">
        <authorList>
            <person name="Song W.-J."/>
            <person name="Kurnit D.M."/>
        </authorList>
    </citation>
    <scope>NUCLEOTIDE SEQUENCE [LARGE SCALE GENOMIC DNA]</scope>
    <source>
        <strain evidence="11 12">CECT 9026</strain>
    </source>
</reference>
<keyword evidence="7" id="KW-0626">Porin</keyword>
<keyword evidence="8" id="KW-0472">Membrane</keyword>
<evidence type="ECO:0000256" key="1">
    <source>
        <dbReference type="ARBA" id="ARBA00004571"/>
    </source>
</evidence>
<dbReference type="AlphaFoldDB" id="A0A1N6M9S8"/>
<evidence type="ECO:0000256" key="2">
    <source>
        <dbReference type="ARBA" id="ARBA00007055"/>
    </source>
</evidence>
<accession>A0A1N6M9S8</accession>
<sequence>MKLKKTILVVSVFSAFNALADSDTSYFGYIRSGIGMSGNNGQDVQFHKNQLGRLGNENDTYGEWGIKNEVYNQNGVSFDVESMAAIYTDGSTGWETSEDEDFTVALPQIDVQAKGIIKSAPEATLWAGKRYYQRHNVDLADFYYWNISGAGAGVEGIQTGSGKLSVAWIRTDRDEVVDEGNNSGVLNVNVLDARLAEIPLWRNASLEVGGDYAIANESSSYEGDVKNGFLFNVELTQNFSFGNNKTVFQYGTEGYGKTIADYGDGSWYGAEAESGAAAYRVINWGVIQIADRWEMGHQLVWSSSTDDIDAGQTKDISYFSSVVRPVYKWDENMKTLFEVGYFNRNVGDGSEESGSKITVAQAWTAGLSYWARPEIRLYASHFTDFDNTDALGAGKDSEFNLGVQAEVWW</sequence>
<dbReference type="SUPFAM" id="SSF56935">
    <property type="entry name" value="Porins"/>
    <property type="match status" value="1"/>
</dbReference>
<dbReference type="GO" id="GO:0015774">
    <property type="term" value="P:polysaccharide transport"/>
    <property type="evidence" value="ECO:0007669"/>
    <property type="project" value="TreeGrafter"/>
</dbReference>
<dbReference type="Proteomes" id="UP000184774">
    <property type="component" value="Unassembled WGS sequence"/>
</dbReference>
<keyword evidence="5" id="KW-0812">Transmembrane</keyword>
<keyword evidence="3" id="KW-0813">Transport</keyword>
<comment type="similarity">
    <text evidence="2">Belongs to the porin LamB (TC 1.B.3) family.</text>
</comment>
<gene>
    <name evidence="11" type="primary">lamB_4</name>
    <name evidence="11" type="ORF">VSP9026_03935</name>
</gene>
<dbReference type="GO" id="GO:0015288">
    <property type="term" value="F:porin activity"/>
    <property type="evidence" value="ECO:0007669"/>
    <property type="project" value="UniProtKB-KW"/>
</dbReference>
<dbReference type="CDD" id="cd01346">
    <property type="entry name" value="Maltoporin-like"/>
    <property type="match status" value="1"/>
</dbReference>
<dbReference type="InterPro" id="IPR036998">
    <property type="entry name" value="Porin_LamB_sf"/>
</dbReference>
<comment type="subcellular location">
    <subcellularLocation>
        <location evidence="1">Cell outer membrane</location>
        <topology evidence="1">Multi-pass membrane protein</topology>
    </subcellularLocation>
</comment>
<dbReference type="RefSeq" id="WP_074374613.1">
    <property type="nucleotide sequence ID" value="NZ_AP024907.1"/>
</dbReference>
<organism evidence="11 12">
    <name type="scientific">Vibrio spartinae</name>
    <dbReference type="NCBI Taxonomy" id="1918945"/>
    <lineage>
        <taxon>Bacteria</taxon>
        <taxon>Pseudomonadati</taxon>
        <taxon>Pseudomonadota</taxon>
        <taxon>Gammaproteobacteria</taxon>
        <taxon>Vibrionales</taxon>
        <taxon>Vibrionaceae</taxon>
        <taxon>Vibrio</taxon>
    </lineage>
</organism>
<evidence type="ECO:0000256" key="5">
    <source>
        <dbReference type="ARBA" id="ARBA00022692"/>
    </source>
</evidence>
<dbReference type="EMBL" id="FSSB01000028">
    <property type="protein sequence ID" value="SIO96153.1"/>
    <property type="molecule type" value="Genomic_DNA"/>
</dbReference>
<dbReference type="GO" id="GO:0015144">
    <property type="term" value="F:carbohydrate transmembrane transporter activity"/>
    <property type="evidence" value="ECO:0007669"/>
    <property type="project" value="TreeGrafter"/>
</dbReference>
<dbReference type="InterPro" id="IPR050286">
    <property type="entry name" value="G_neg_Bact_CarbUptk_Porin"/>
</dbReference>
<evidence type="ECO:0000256" key="8">
    <source>
        <dbReference type="ARBA" id="ARBA00023136"/>
    </source>
</evidence>
<keyword evidence="9" id="KW-0998">Cell outer membrane</keyword>
<dbReference type="NCBIfam" id="NF006860">
    <property type="entry name" value="PRK09360.1"/>
    <property type="match status" value="1"/>
</dbReference>
<evidence type="ECO:0000313" key="11">
    <source>
        <dbReference type="EMBL" id="SIO96153.1"/>
    </source>
</evidence>
<feature type="signal peptide" evidence="10">
    <location>
        <begin position="1"/>
        <end position="20"/>
    </location>
</feature>
<evidence type="ECO:0000256" key="9">
    <source>
        <dbReference type="ARBA" id="ARBA00023237"/>
    </source>
</evidence>
<dbReference type="InterPro" id="IPR003192">
    <property type="entry name" value="Porin_LamB"/>
</dbReference>
<dbReference type="PANTHER" id="PTHR38762">
    <property type="entry name" value="CRYPTIC OUTER MEMBRANE PORIN BGLH-RELATED"/>
    <property type="match status" value="1"/>
</dbReference>
<keyword evidence="6" id="KW-0406">Ion transport</keyword>
<protein>
    <submittedName>
        <fullName evidence="11">Maltoporin</fullName>
    </submittedName>
</protein>
<evidence type="ECO:0000256" key="7">
    <source>
        <dbReference type="ARBA" id="ARBA00023114"/>
    </source>
</evidence>
<dbReference type="GO" id="GO:0006811">
    <property type="term" value="P:monoatomic ion transport"/>
    <property type="evidence" value="ECO:0007669"/>
    <property type="project" value="UniProtKB-KW"/>
</dbReference>
<evidence type="ECO:0000256" key="6">
    <source>
        <dbReference type="ARBA" id="ARBA00023065"/>
    </source>
</evidence>
<evidence type="ECO:0000256" key="3">
    <source>
        <dbReference type="ARBA" id="ARBA00022448"/>
    </source>
</evidence>